<dbReference type="CDD" id="cd07377">
    <property type="entry name" value="WHTH_GntR"/>
    <property type="match status" value="1"/>
</dbReference>
<evidence type="ECO:0000256" key="3">
    <source>
        <dbReference type="ARBA" id="ARBA00023163"/>
    </source>
</evidence>
<keyword evidence="3" id="KW-0804">Transcription</keyword>
<proteinExistence type="predicted"/>
<dbReference type="Pfam" id="PF07729">
    <property type="entry name" value="FCD"/>
    <property type="match status" value="1"/>
</dbReference>
<name>A0A212LI44_9HYPH</name>
<dbReference type="AlphaFoldDB" id="A0A212LI44"/>
<accession>A0A212LI44</accession>
<dbReference type="SMART" id="SM00345">
    <property type="entry name" value="HTH_GNTR"/>
    <property type="match status" value="1"/>
</dbReference>
<dbReference type="InterPro" id="IPR036390">
    <property type="entry name" value="WH_DNA-bd_sf"/>
</dbReference>
<organism evidence="5">
    <name type="scientific">uncultured Pleomorphomonas sp</name>
    <dbReference type="NCBI Taxonomy" id="442121"/>
    <lineage>
        <taxon>Bacteria</taxon>
        <taxon>Pseudomonadati</taxon>
        <taxon>Pseudomonadota</taxon>
        <taxon>Alphaproteobacteria</taxon>
        <taxon>Hyphomicrobiales</taxon>
        <taxon>Pleomorphomonadaceae</taxon>
        <taxon>Pleomorphomonas</taxon>
        <taxon>environmental samples</taxon>
    </lineage>
</organism>
<dbReference type="SMART" id="SM00895">
    <property type="entry name" value="FCD"/>
    <property type="match status" value="1"/>
</dbReference>
<sequence length="251" mass="27466">MTAWTMSDTGRSAAGGLPAGETAAQLVHRRLRDDIVSMRRRPGDVIFEKEIALEARVSRTPVREALLRLADEKLIEIVPKSGTMVARIPAEILPEIIVARAALEAVTVRAAAESARGSDIAGLRAIIERQRETLATGDIDGFHATDEVMHRAIAEAGRLPGLWSMIVQIKVQLDRYRRLTLPQPHRMERALAEHEAIIDAIAGRDAAMAAAAMDRHLDGLRVSLAPIRDLNPDYFSGDVGAVYDRWAGEMA</sequence>
<dbReference type="PANTHER" id="PTHR43537">
    <property type="entry name" value="TRANSCRIPTIONAL REGULATOR, GNTR FAMILY"/>
    <property type="match status" value="1"/>
</dbReference>
<dbReference type="InterPro" id="IPR011711">
    <property type="entry name" value="GntR_C"/>
</dbReference>
<dbReference type="Pfam" id="PF00392">
    <property type="entry name" value="GntR"/>
    <property type="match status" value="1"/>
</dbReference>
<evidence type="ECO:0000313" key="5">
    <source>
        <dbReference type="EMBL" id="SCM77178.1"/>
    </source>
</evidence>
<evidence type="ECO:0000256" key="1">
    <source>
        <dbReference type="ARBA" id="ARBA00023015"/>
    </source>
</evidence>
<dbReference type="EMBL" id="FMJD01000008">
    <property type="protein sequence ID" value="SCM77178.1"/>
    <property type="molecule type" value="Genomic_DNA"/>
</dbReference>
<dbReference type="PANTHER" id="PTHR43537:SF49">
    <property type="entry name" value="TRANSCRIPTIONAL REGULATORY PROTEIN"/>
    <property type="match status" value="1"/>
</dbReference>
<dbReference type="GO" id="GO:0003677">
    <property type="term" value="F:DNA binding"/>
    <property type="evidence" value="ECO:0007669"/>
    <property type="project" value="UniProtKB-KW"/>
</dbReference>
<keyword evidence="2" id="KW-0238">DNA-binding</keyword>
<dbReference type="Gene3D" id="1.20.120.530">
    <property type="entry name" value="GntR ligand-binding domain-like"/>
    <property type="match status" value="1"/>
</dbReference>
<reference evidence="5" key="1">
    <citation type="submission" date="2016-08" db="EMBL/GenBank/DDBJ databases">
        <authorList>
            <person name="Seilhamer J.J."/>
        </authorList>
    </citation>
    <scope>NUCLEOTIDE SEQUENCE</scope>
    <source>
        <strain evidence="5">86</strain>
    </source>
</reference>
<evidence type="ECO:0000256" key="2">
    <source>
        <dbReference type="ARBA" id="ARBA00023125"/>
    </source>
</evidence>
<dbReference type="InterPro" id="IPR036388">
    <property type="entry name" value="WH-like_DNA-bd_sf"/>
</dbReference>
<protein>
    <submittedName>
        <fullName evidence="5">Transcriptional regulator, GntR family</fullName>
    </submittedName>
</protein>
<dbReference type="GO" id="GO:0003700">
    <property type="term" value="F:DNA-binding transcription factor activity"/>
    <property type="evidence" value="ECO:0007669"/>
    <property type="project" value="InterPro"/>
</dbReference>
<dbReference type="Gene3D" id="1.10.10.10">
    <property type="entry name" value="Winged helix-like DNA-binding domain superfamily/Winged helix DNA-binding domain"/>
    <property type="match status" value="1"/>
</dbReference>
<dbReference type="InterPro" id="IPR000524">
    <property type="entry name" value="Tscrpt_reg_HTH_GntR"/>
</dbReference>
<keyword evidence="1" id="KW-0805">Transcription regulation</keyword>
<dbReference type="SUPFAM" id="SSF46785">
    <property type="entry name" value="Winged helix' DNA-binding domain"/>
    <property type="match status" value="1"/>
</dbReference>
<dbReference type="RefSeq" id="WP_288197130.1">
    <property type="nucleotide sequence ID" value="NZ_LT608334.1"/>
</dbReference>
<dbReference type="SUPFAM" id="SSF48008">
    <property type="entry name" value="GntR ligand-binding domain-like"/>
    <property type="match status" value="1"/>
</dbReference>
<dbReference type="PROSITE" id="PS50949">
    <property type="entry name" value="HTH_GNTR"/>
    <property type="match status" value="1"/>
</dbReference>
<dbReference type="InterPro" id="IPR008920">
    <property type="entry name" value="TF_FadR/GntR_C"/>
</dbReference>
<feature type="domain" description="HTH gntR-type" evidence="4">
    <location>
        <begin position="21"/>
        <end position="88"/>
    </location>
</feature>
<gene>
    <name evidence="5" type="ORF">KL86PLE_40983</name>
</gene>
<evidence type="ECO:0000259" key="4">
    <source>
        <dbReference type="PROSITE" id="PS50949"/>
    </source>
</evidence>